<protein>
    <submittedName>
        <fullName evidence="1">Uncharacterized protein</fullName>
    </submittedName>
</protein>
<evidence type="ECO:0000313" key="1">
    <source>
        <dbReference type="EMBL" id="QFP94660.1"/>
    </source>
</evidence>
<dbReference type="EMBL" id="MN284893">
    <property type="protein sequence ID" value="QFP94660.1"/>
    <property type="molecule type" value="Genomic_DNA"/>
</dbReference>
<sequence length="35" mass="3925">MTPYQLQLLAALLRHPDKTIVVYSATPGDSKSRPR</sequence>
<evidence type="ECO:0000313" key="2">
    <source>
        <dbReference type="Proteomes" id="UP000325405"/>
    </source>
</evidence>
<organism evidence="1 2">
    <name type="scientific">Mycobacterium phage LilMcDreamy</name>
    <dbReference type="NCBI Taxonomy" id="2652422"/>
    <lineage>
        <taxon>Viruses</taxon>
        <taxon>Duplodnaviria</taxon>
        <taxon>Heunggongvirae</taxon>
        <taxon>Uroviricota</taxon>
        <taxon>Caudoviricetes</taxon>
        <taxon>Bclasvirinae</taxon>
        <taxon>Lilmcdreamyvirus</taxon>
        <taxon>Lilmcdreamyvirus lilmcdreamy</taxon>
    </lineage>
</organism>
<proteinExistence type="predicted"/>
<dbReference type="GeneID" id="60321010"/>
<dbReference type="KEGG" id="vg:60321010"/>
<keyword evidence="2" id="KW-1185">Reference proteome</keyword>
<dbReference type="RefSeq" id="YP_009949604.1">
    <property type="nucleotide sequence ID" value="NC_051582.1"/>
</dbReference>
<accession>A0A5P8D994</accession>
<reference evidence="1 2" key="1">
    <citation type="submission" date="2019-08" db="EMBL/GenBank/DDBJ databases">
        <authorList>
            <person name="Lippold A."/>
            <person name="Marlatt M."/>
            <person name="Cooper K."/>
            <person name="Frohnapfel E."/>
            <person name="Glenski M."/>
            <person name="Johnson H."/>
            <person name="Johnson K."/>
            <person name="Tjaden E."/>
            <person name="Troeh S."/>
            <person name="Hayes S."/>
            <person name="Ettinger A.-S.H."/>
            <person name="Ettinger W.F."/>
            <person name="Haydock J."/>
            <person name="Anders K.R."/>
            <person name="Garlena R.A."/>
            <person name="Russell D.A."/>
            <person name="Pope W.H."/>
            <person name="Jacobs-Sera D."/>
            <person name="Hatfull G.F."/>
        </authorList>
    </citation>
    <scope>NUCLEOTIDE SEQUENCE [LARGE SCALE GENOMIC DNA]</scope>
</reference>
<dbReference type="Proteomes" id="UP000325405">
    <property type="component" value="Segment"/>
</dbReference>
<gene>
    <name evidence="1" type="primary">40</name>
    <name evidence="1" type="ORF">SEA_LILMCDREAMY_40</name>
</gene>
<name>A0A5P8D994_9CAUD</name>